<dbReference type="OrthoDB" id="10055839at2759"/>
<gene>
    <name evidence="5" type="primary">LOC118406868</name>
</gene>
<organism evidence="4 5">
    <name type="scientific">Branchiostoma floridae</name>
    <name type="common">Florida lancelet</name>
    <name type="synonym">Amphioxus</name>
    <dbReference type="NCBI Taxonomy" id="7739"/>
    <lineage>
        <taxon>Eukaryota</taxon>
        <taxon>Metazoa</taxon>
        <taxon>Chordata</taxon>
        <taxon>Cephalochordata</taxon>
        <taxon>Leptocardii</taxon>
        <taxon>Amphioxiformes</taxon>
        <taxon>Branchiostomatidae</taxon>
        <taxon>Branchiostoma</taxon>
    </lineage>
</organism>
<dbReference type="Proteomes" id="UP000001554">
    <property type="component" value="Chromosome 2"/>
</dbReference>
<keyword evidence="3" id="KW-0472">Membrane</keyword>
<feature type="compositionally biased region" description="Basic residues" evidence="2">
    <location>
        <begin position="1069"/>
        <end position="1088"/>
    </location>
</feature>
<accession>A0A9J7HTI4</accession>
<dbReference type="KEGG" id="bfo:118406868"/>
<keyword evidence="3" id="KW-1133">Transmembrane helix</keyword>
<dbReference type="OMA" id="SEYVAMD"/>
<dbReference type="PANTHER" id="PTHR45615:SF40">
    <property type="entry name" value="MYOSIN HEAVY CHAIN, NON-MUSCLE"/>
    <property type="match status" value="1"/>
</dbReference>
<feature type="coiled-coil region" evidence="1">
    <location>
        <begin position="686"/>
        <end position="717"/>
    </location>
</feature>
<feature type="compositionally biased region" description="Basic and acidic residues" evidence="2">
    <location>
        <begin position="1092"/>
        <end position="1113"/>
    </location>
</feature>
<feature type="region of interest" description="Disordered" evidence="2">
    <location>
        <begin position="242"/>
        <end position="283"/>
    </location>
</feature>
<dbReference type="Gene3D" id="1.20.120.20">
    <property type="entry name" value="Apolipoprotein"/>
    <property type="match status" value="1"/>
</dbReference>
<dbReference type="SUPFAM" id="SSF47162">
    <property type="entry name" value="Apolipoprotein"/>
    <property type="match status" value="1"/>
</dbReference>
<feature type="compositionally biased region" description="Basic and acidic residues" evidence="2">
    <location>
        <begin position="785"/>
        <end position="801"/>
    </location>
</feature>
<keyword evidence="4" id="KW-1185">Reference proteome</keyword>
<proteinExistence type="predicted"/>
<feature type="region of interest" description="Disordered" evidence="2">
    <location>
        <begin position="1"/>
        <end position="106"/>
    </location>
</feature>
<feature type="transmembrane region" description="Helical" evidence="3">
    <location>
        <begin position="290"/>
        <end position="312"/>
    </location>
</feature>
<feature type="region of interest" description="Disordered" evidence="2">
    <location>
        <begin position="739"/>
        <end position="980"/>
    </location>
</feature>
<dbReference type="AlphaFoldDB" id="A0A9J7HTI4"/>
<evidence type="ECO:0000313" key="5">
    <source>
        <dbReference type="RefSeq" id="XP_035663152.1"/>
    </source>
</evidence>
<feature type="compositionally biased region" description="Acidic residues" evidence="2">
    <location>
        <begin position="926"/>
        <end position="937"/>
    </location>
</feature>
<evidence type="ECO:0000256" key="1">
    <source>
        <dbReference type="SAM" id="Coils"/>
    </source>
</evidence>
<feature type="region of interest" description="Disordered" evidence="2">
    <location>
        <begin position="449"/>
        <end position="472"/>
    </location>
</feature>
<feature type="compositionally biased region" description="Acidic residues" evidence="2">
    <location>
        <begin position="56"/>
        <end position="67"/>
    </location>
</feature>
<sequence length="1154" mass="130596">MTSIQGGNMTDSSHTSDSEGHMSGWSLMDDDEDDIVNLTISQDGSSAEYVAMDTYSEGEEAKEDEETSTQLPESPPTIEESVPEDEAPVENSNAIEDADPMKNAAPTEDVIPKEDAASTDNAATTEGACALEDHNQRAPVQKVLLREGKRLTRGDSGIVQDDDAVEQWDNPPIMSLAPTGEESPRLVTTDTDSDFVTIDPNAVEDLDHHGDGQTLTPTSLPNGFLRRFSCLDGVCGEKTKEAAAVDTNANETESVASDGDDSDFSPPPVELPRRKHRISEREERRKDNSWNLTMILNWTILLALIISISIAIGDALGSSRESHLAAQLKNRQVKRLKLMQDELMSCLYKLDVSTDLVHQTTKESHVALLDQLGEDLVRLRNQLNDSRQRSQKWKIQVTSLETENGDLKMKLTSEEQAMEETNQALVELQGQIEALESERSDLAGKLTSLETEREEANKQAAEDTQSKDAQNTQLRNQLKDATLENKELKQKMADLVSELEEQQKANQEQEASLQERILALQNKMVNLEQQLNIERTRSNRWQELYTSQQEKHKDPENSTGPDFFSCIHAFIPSINVSDYTEKFGDDSFLNLTQALKQQFEQLKNHTESADFSTYTEQVKSAIKALKNTVADTITTVTSEEFAEATKATVEGVGETLKDTLETVHSYSQEFLNSQDDNIGSVKKSMKDSLKKAKKTIAENLKKASKTVQENLKDVKKSVKESWKQVRKVLDKGVKETRGWWRQKNKQRQQEDHRGQDEEVRAPPPVQPESPEPEPSCSYGKRPAHSRVDEVLEQETARKMEAKITPPATISEVKPVKVTTTKQAPEEELESSKGRQATVQKKEEEEEKKGKVAEKTGPHLPRRKAEDADRREGEPARHGRRRRKDEPDGDPEDDGGNNRPRRFRRRRDEEDDSASAGPRRHGRGDPDGDGDDSGVEVDIEGRHRAGPRVGRRRDDDDDDDKKGRKSRGHGEDDDDDDDIDNFDKYRLRLRGILAKICQHDDEKKECWADFLDDYEDGDWDKDDDWDHVDRDVIKEFERIRSQMKHHRKLEKARGKTGSQDRPQAHTEHSPKHKGGKKGSSKKPGKKCKGQKCQGDHADWVFKRAEQRQRERGKPDNWFLHRATGREEERYGKTTFPLYDNLAKRAQAREKQRTKG</sequence>
<feature type="compositionally biased region" description="Polar residues" evidence="2">
    <location>
        <begin position="1"/>
        <end position="13"/>
    </location>
</feature>
<dbReference type="PANTHER" id="PTHR45615">
    <property type="entry name" value="MYOSIN HEAVY CHAIN, NON-MUSCLE"/>
    <property type="match status" value="1"/>
</dbReference>
<name>A0A9J7HTI4_BRAFL</name>
<feature type="compositionally biased region" description="Basic residues" evidence="2">
    <location>
        <begin position="1040"/>
        <end position="1049"/>
    </location>
</feature>
<evidence type="ECO:0000313" key="4">
    <source>
        <dbReference type="Proteomes" id="UP000001554"/>
    </source>
</evidence>
<keyword evidence="1" id="KW-0175">Coiled coil</keyword>
<dbReference type="RefSeq" id="XP_035663152.1">
    <property type="nucleotide sequence ID" value="XM_035807259.1"/>
</dbReference>
<feature type="compositionally biased region" description="Acidic residues" evidence="2">
    <location>
        <begin position="970"/>
        <end position="979"/>
    </location>
</feature>
<feature type="compositionally biased region" description="Basic and acidic residues" evidence="2">
    <location>
        <begin position="839"/>
        <end position="876"/>
    </location>
</feature>
<feature type="compositionally biased region" description="Pro residues" evidence="2">
    <location>
        <begin position="761"/>
        <end position="773"/>
    </location>
</feature>
<feature type="region of interest" description="Disordered" evidence="2">
    <location>
        <begin position="1036"/>
        <end position="1128"/>
    </location>
</feature>
<reference evidence="4" key="1">
    <citation type="journal article" date="2020" name="Nat. Ecol. Evol.">
        <title>Deeply conserved synteny resolves early events in vertebrate evolution.</title>
        <authorList>
            <person name="Simakov O."/>
            <person name="Marletaz F."/>
            <person name="Yue J.X."/>
            <person name="O'Connell B."/>
            <person name="Jenkins J."/>
            <person name="Brandt A."/>
            <person name="Calef R."/>
            <person name="Tung C.H."/>
            <person name="Huang T.K."/>
            <person name="Schmutz J."/>
            <person name="Satoh N."/>
            <person name="Yu J.K."/>
            <person name="Putnam N.H."/>
            <person name="Green R.E."/>
            <person name="Rokhsar D.S."/>
        </authorList>
    </citation>
    <scope>NUCLEOTIDE SEQUENCE [LARGE SCALE GENOMIC DNA]</scope>
    <source>
        <strain evidence="4">S238N-H82</strain>
    </source>
</reference>
<evidence type="ECO:0000256" key="3">
    <source>
        <dbReference type="SAM" id="Phobius"/>
    </source>
</evidence>
<reference evidence="5" key="2">
    <citation type="submission" date="2025-08" db="UniProtKB">
        <authorList>
            <consortium name="RefSeq"/>
        </authorList>
    </citation>
    <scope>IDENTIFICATION</scope>
    <source>
        <strain evidence="5">S238N-H82</strain>
        <tissue evidence="5">Testes</tissue>
    </source>
</reference>
<evidence type="ECO:0000256" key="2">
    <source>
        <dbReference type="SAM" id="MobiDB-lite"/>
    </source>
</evidence>
<protein>
    <submittedName>
        <fullName evidence="5">Uncharacterized protein LOC118406868 isoform X1</fullName>
    </submittedName>
</protein>
<dbReference type="GeneID" id="118406868"/>
<feature type="compositionally biased region" description="Basic and acidic residues" evidence="2">
    <location>
        <begin position="450"/>
        <end position="466"/>
    </location>
</feature>
<feature type="compositionally biased region" description="Basic and acidic residues" evidence="2">
    <location>
        <begin position="747"/>
        <end position="760"/>
    </location>
</feature>
<keyword evidence="3" id="KW-0812">Transmembrane</keyword>